<keyword evidence="2" id="KW-1185">Reference proteome</keyword>
<protein>
    <submittedName>
        <fullName evidence="1">Uncharacterized protein</fullName>
    </submittedName>
</protein>
<organism evidence="1 2">
    <name type="scientific">Hermetia illucens</name>
    <name type="common">Black soldier fly</name>
    <dbReference type="NCBI Taxonomy" id="343691"/>
    <lineage>
        <taxon>Eukaryota</taxon>
        <taxon>Metazoa</taxon>
        <taxon>Ecdysozoa</taxon>
        <taxon>Arthropoda</taxon>
        <taxon>Hexapoda</taxon>
        <taxon>Insecta</taxon>
        <taxon>Pterygota</taxon>
        <taxon>Neoptera</taxon>
        <taxon>Endopterygota</taxon>
        <taxon>Diptera</taxon>
        <taxon>Brachycera</taxon>
        <taxon>Stratiomyomorpha</taxon>
        <taxon>Stratiomyidae</taxon>
        <taxon>Hermetiinae</taxon>
        <taxon>Hermetia</taxon>
    </lineage>
</organism>
<reference evidence="1 2" key="1">
    <citation type="submission" date="2020-11" db="EMBL/GenBank/DDBJ databases">
        <authorList>
            <person name="Wallbank WR R."/>
            <person name="Pardo Diaz C."/>
            <person name="Kozak K."/>
            <person name="Martin S."/>
            <person name="Jiggins C."/>
            <person name="Moest M."/>
            <person name="Warren A I."/>
            <person name="Generalovic N T."/>
            <person name="Byers J.R.P. K."/>
            <person name="Montejo-Kovacevich G."/>
            <person name="Yen C E."/>
        </authorList>
    </citation>
    <scope>NUCLEOTIDE SEQUENCE [LARGE SCALE GENOMIC DNA]</scope>
</reference>
<evidence type="ECO:0000313" key="2">
    <source>
        <dbReference type="Proteomes" id="UP000594454"/>
    </source>
</evidence>
<dbReference type="EMBL" id="LR899010">
    <property type="protein sequence ID" value="CAD7081008.1"/>
    <property type="molecule type" value="Genomic_DNA"/>
</dbReference>
<dbReference type="InParanoid" id="A0A7R8UI33"/>
<name>A0A7R8UI33_HERIL</name>
<accession>A0A7R8UI33</accession>
<gene>
    <name evidence="1" type="ORF">HERILL_LOCUS4135</name>
</gene>
<sequence>MVVLELRTARAYLNGDKETNILMKRPEFVGKLFDGAIHDPYLASNVACTLNRAILNLRKYYRDIGLYLPVRRKEKVHFVIISNSDILVASSDNEETDRGEDGFNSKLALEDLKTLVLDCIYYARWEFNLNEDNGEKEFSIHFNDS</sequence>
<evidence type="ECO:0000313" key="1">
    <source>
        <dbReference type="EMBL" id="CAD7081008.1"/>
    </source>
</evidence>
<proteinExistence type="predicted"/>
<dbReference type="AlphaFoldDB" id="A0A7R8UI33"/>
<dbReference type="Proteomes" id="UP000594454">
    <property type="component" value="Chromosome 2"/>
</dbReference>